<proteinExistence type="predicted"/>
<dbReference type="SUPFAM" id="SSF47986">
    <property type="entry name" value="DEATH domain"/>
    <property type="match status" value="1"/>
</dbReference>
<keyword evidence="1" id="KW-0677">Repeat</keyword>
<gene>
    <name evidence="5" type="ORF">MCOR_3425</name>
</gene>
<dbReference type="AlphaFoldDB" id="A0A6J8A4Z6"/>
<evidence type="ECO:0000256" key="3">
    <source>
        <dbReference type="PROSITE-ProRule" id="PRU00023"/>
    </source>
</evidence>
<protein>
    <recommendedName>
        <fullName evidence="4">Death domain-containing protein</fullName>
    </recommendedName>
</protein>
<name>A0A6J8A4Z6_MYTCO</name>
<evidence type="ECO:0000313" key="6">
    <source>
        <dbReference type="Proteomes" id="UP000507470"/>
    </source>
</evidence>
<dbReference type="SMART" id="SM00248">
    <property type="entry name" value="ANK"/>
    <property type="match status" value="3"/>
</dbReference>
<evidence type="ECO:0000259" key="4">
    <source>
        <dbReference type="PROSITE" id="PS50017"/>
    </source>
</evidence>
<dbReference type="PROSITE" id="PS50297">
    <property type="entry name" value="ANK_REP_REGION"/>
    <property type="match status" value="1"/>
</dbReference>
<evidence type="ECO:0000256" key="1">
    <source>
        <dbReference type="ARBA" id="ARBA00022737"/>
    </source>
</evidence>
<dbReference type="GO" id="GO:0007165">
    <property type="term" value="P:signal transduction"/>
    <property type="evidence" value="ECO:0007669"/>
    <property type="project" value="InterPro"/>
</dbReference>
<dbReference type="InterPro" id="IPR011029">
    <property type="entry name" value="DEATH-like_dom_sf"/>
</dbReference>
<dbReference type="InterPro" id="IPR000488">
    <property type="entry name" value="Death_dom"/>
</dbReference>
<feature type="repeat" description="ANK" evidence="3">
    <location>
        <begin position="65"/>
        <end position="97"/>
    </location>
</feature>
<dbReference type="PANTHER" id="PTHR24198:SF194">
    <property type="entry name" value="INVERSIN-A"/>
    <property type="match status" value="1"/>
</dbReference>
<dbReference type="EMBL" id="CACVKT020000584">
    <property type="protein sequence ID" value="CAC5361205.1"/>
    <property type="molecule type" value="Genomic_DNA"/>
</dbReference>
<dbReference type="Gene3D" id="2.60.220.30">
    <property type="match status" value="1"/>
</dbReference>
<sequence>MELLNLVQKNRETAAINLIEKGTDLTFVDQHNNTALHYASSKGFTKVVVRILEENTSMIDNQGQDEQTAVHKALLNGNTETFVSLVAYGANINILDAKGQSGLDIAMKSKDLNLVKLLCYFGAEVALQDWILLSGDINALDKQDQIILKQILDQNDRLSAINHGSIGYELHQIKPKDDIQYFSRLFVDINTENITSSFFMYCAKESPEFTSSQIQKQDNEHFFSDVFEVIAWGSKPDFIDLDIRVEGRPQSNEKLRLIPIKGVFPKDIIIQKNQNDNYEETVISVQVSLTSDAKFTIASKVVPEIFNVTNESLCIQPQMEKEAEIAIPEGAFDSACQLQVNISETKAWNYEENEVTEPVLFTNAIDLTMLNHSQPLKPVKLTLPVHSSDQNNDDIIILMSHKEEPEENEWEICSNVDIQGKFVTFDINHLSVYIAGSKKNKSKSITQATYAIKRERQVECFAMIKKRSDGKLSLIIEYALKNNGKSRRKQWKGKGFYAMSVEYKDCVMREGQTFKKTLTGNIQTDSLKHQDPFLTFNPRKFKTGNYLSFHLINDTSESPLDGEVHIERRHEIIKQIKQQQHASSGENIETRMFTNCCHKSVENFEPEMPLAYDTDFELIVSLSIDSTIPDIKQEEVGVAVDDHQCTIPVLRKTSLNRITGGMSMEECYQLGTNLHVPMIKIEQLETDGNLKEILLIWRPTRPYEKLVHNLSGALKEMGKDDMANNVEEAFENNLEYVE</sequence>
<evidence type="ECO:0000256" key="2">
    <source>
        <dbReference type="ARBA" id="ARBA00023043"/>
    </source>
</evidence>
<organism evidence="5 6">
    <name type="scientific">Mytilus coruscus</name>
    <name type="common">Sea mussel</name>
    <dbReference type="NCBI Taxonomy" id="42192"/>
    <lineage>
        <taxon>Eukaryota</taxon>
        <taxon>Metazoa</taxon>
        <taxon>Spiralia</taxon>
        <taxon>Lophotrochozoa</taxon>
        <taxon>Mollusca</taxon>
        <taxon>Bivalvia</taxon>
        <taxon>Autobranchia</taxon>
        <taxon>Pteriomorphia</taxon>
        <taxon>Mytilida</taxon>
        <taxon>Mytiloidea</taxon>
        <taxon>Mytilidae</taxon>
        <taxon>Mytilinae</taxon>
        <taxon>Mytilus</taxon>
    </lineage>
</organism>
<dbReference type="Gene3D" id="1.25.40.20">
    <property type="entry name" value="Ankyrin repeat-containing domain"/>
    <property type="match status" value="1"/>
</dbReference>
<dbReference type="OrthoDB" id="6081227at2759"/>
<accession>A0A6J8A4Z6</accession>
<dbReference type="InterPro" id="IPR036770">
    <property type="entry name" value="Ankyrin_rpt-contain_sf"/>
</dbReference>
<reference evidence="5 6" key="1">
    <citation type="submission" date="2020-06" db="EMBL/GenBank/DDBJ databases">
        <authorList>
            <person name="Li R."/>
            <person name="Bekaert M."/>
        </authorList>
    </citation>
    <scope>NUCLEOTIDE SEQUENCE [LARGE SCALE GENOMIC DNA]</scope>
    <source>
        <strain evidence="6">wild</strain>
    </source>
</reference>
<dbReference type="InterPro" id="IPR002110">
    <property type="entry name" value="Ankyrin_rpt"/>
</dbReference>
<evidence type="ECO:0000313" key="5">
    <source>
        <dbReference type="EMBL" id="CAC5361205.1"/>
    </source>
</evidence>
<dbReference type="PROSITE" id="PS50017">
    <property type="entry name" value="DEATH_DOMAIN"/>
    <property type="match status" value="1"/>
</dbReference>
<keyword evidence="2 3" id="KW-0040">ANK repeat</keyword>
<dbReference type="Pfam" id="PF12796">
    <property type="entry name" value="Ank_2"/>
    <property type="match status" value="1"/>
</dbReference>
<feature type="domain" description="Death" evidence="4">
    <location>
        <begin position="691"/>
        <end position="730"/>
    </location>
</feature>
<dbReference type="SUPFAM" id="SSF48403">
    <property type="entry name" value="Ankyrin repeat"/>
    <property type="match status" value="1"/>
</dbReference>
<dbReference type="Proteomes" id="UP000507470">
    <property type="component" value="Unassembled WGS sequence"/>
</dbReference>
<dbReference type="PROSITE" id="PS50088">
    <property type="entry name" value="ANK_REPEAT"/>
    <property type="match status" value="2"/>
</dbReference>
<feature type="repeat" description="ANK" evidence="3">
    <location>
        <begin position="98"/>
        <end position="130"/>
    </location>
</feature>
<dbReference type="PANTHER" id="PTHR24198">
    <property type="entry name" value="ANKYRIN REPEAT AND PROTEIN KINASE DOMAIN-CONTAINING PROTEIN"/>
    <property type="match status" value="1"/>
</dbReference>
<keyword evidence="6" id="KW-1185">Reference proteome</keyword>